<feature type="region of interest" description="Disordered" evidence="10">
    <location>
        <begin position="1465"/>
        <end position="1488"/>
    </location>
</feature>
<dbReference type="FunFam" id="2.40.50.140:FF:000155">
    <property type="entry name" value="rRNA biogenesis protein RRP5"/>
    <property type="match status" value="1"/>
</dbReference>
<comment type="caution">
    <text evidence="12">The sequence shown here is derived from an EMBL/GenBank/DDBJ whole genome shotgun (WGS) entry which is preliminary data.</text>
</comment>
<feature type="domain" description="S1 motif" evidence="11">
    <location>
        <begin position="1198"/>
        <end position="1267"/>
    </location>
</feature>
<gene>
    <name evidence="12" type="ORF">RRF57_005494</name>
</gene>
<feature type="domain" description="S1 motif" evidence="11">
    <location>
        <begin position="806"/>
        <end position="875"/>
    </location>
</feature>
<organism evidence="12 13">
    <name type="scientific">Xylaria bambusicola</name>
    <dbReference type="NCBI Taxonomy" id="326684"/>
    <lineage>
        <taxon>Eukaryota</taxon>
        <taxon>Fungi</taxon>
        <taxon>Dikarya</taxon>
        <taxon>Ascomycota</taxon>
        <taxon>Pezizomycotina</taxon>
        <taxon>Sordariomycetes</taxon>
        <taxon>Xylariomycetidae</taxon>
        <taxon>Xylariales</taxon>
        <taxon>Xylariaceae</taxon>
        <taxon>Xylaria</taxon>
    </lineage>
</organism>
<dbReference type="InterPro" id="IPR003029">
    <property type="entry name" value="S1_domain"/>
</dbReference>
<proteinExistence type="predicted"/>
<feature type="domain" description="S1 motif" evidence="11">
    <location>
        <begin position="135"/>
        <end position="233"/>
    </location>
</feature>
<dbReference type="SUPFAM" id="SSF50249">
    <property type="entry name" value="Nucleic acid-binding proteins"/>
    <property type="match status" value="12"/>
</dbReference>
<reference evidence="12 13" key="1">
    <citation type="submission" date="2023-10" db="EMBL/GenBank/DDBJ databases">
        <title>Draft genome sequence of Xylaria bambusicola isolate GMP-LS, the root and basal stem rot pathogen of sugarcane in Indonesia.</title>
        <authorList>
            <person name="Selvaraj P."/>
            <person name="Muralishankar V."/>
            <person name="Muruganantham S."/>
            <person name="Sp S."/>
            <person name="Haryani S."/>
            <person name="Lau K.J.X."/>
            <person name="Naqvi N.I."/>
        </authorList>
    </citation>
    <scope>NUCLEOTIDE SEQUENCE [LARGE SCALE GENOMIC DNA]</scope>
    <source>
        <strain evidence="12">GMP-LS</strain>
    </source>
</reference>
<dbReference type="Pfam" id="PF00575">
    <property type="entry name" value="S1"/>
    <property type="match status" value="4"/>
</dbReference>
<feature type="domain" description="S1 motif" evidence="11">
    <location>
        <begin position="618"/>
        <end position="692"/>
    </location>
</feature>
<comment type="subcellular location">
    <subcellularLocation>
        <location evidence="1">Nucleus</location>
        <location evidence="1">Nucleolus</location>
    </subcellularLocation>
</comment>
<dbReference type="FunFam" id="2.40.50.140:FF:000278">
    <property type="entry name" value="rRNA biogenesis protein rrp5"/>
    <property type="match status" value="1"/>
</dbReference>
<dbReference type="CDD" id="cd05698">
    <property type="entry name" value="S1_Rrp5_repeat_hs6_sc5"/>
    <property type="match status" value="1"/>
</dbReference>
<dbReference type="CDD" id="cd05697">
    <property type="entry name" value="S1_Rrp5_repeat_hs5"/>
    <property type="match status" value="1"/>
</dbReference>
<protein>
    <recommendedName>
        <fullName evidence="8">rRNA biogenesis protein RRP5</fullName>
    </recommendedName>
    <alternativeName>
        <fullName evidence="9">Ribosomal RNA-processing protein 5</fullName>
    </alternativeName>
</protein>
<feature type="domain" description="S1 motif" evidence="11">
    <location>
        <begin position="1287"/>
        <end position="1358"/>
    </location>
</feature>
<dbReference type="CDD" id="cd05703">
    <property type="entry name" value="S1_Rrp5_repeat_hs12_sc9"/>
    <property type="match status" value="1"/>
</dbReference>
<dbReference type="SMART" id="SM00316">
    <property type="entry name" value="S1"/>
    <property type="match status" value="13"/>
</dbReference>
<feature type="compositionally biased region" description="Polar residues" evidence="10">
    <location>
        <begin position="29"/>
        <end position="42"/>
    </location>
</feature>
<keyword evidence="2" id="KW-0690">Ribosome biogenesis</keyword>
<dbReference type="FunFam" id="2.40.50.140:FF:000279">
    <property type="entry name" value="rRNA biogenesis protein rrp5"/>
    <property type="match status" value="1"/>
</dbReference>
<evidence type="ECO:0000256" key="10">
    <source>
        <dbReference type="SAM" id="MobiDB-lite"/>
    </source>
</evidence>
<evidence type="ECO:0000256" key="6">
    <source>
        <dbReference type="ARBA" id="ARBA00023242"/>
    </source>
</evidence>
<evidence type="ECO:0000256" key="1">
    <source>
        <dbReference type="ARBA" id="ARBA00004604"/>
    </source>
</evidence>
<feature type="region of interest" description="Disordered" evidence="10">
    <location>
        <begin position="874"/>
        <end position="894"/>
    </location>
</feature>
<dbReference type="CDD" id="cd05707">
    <property type="entry name" value="S1_Rrp5_repeat_sc11"/>
    <property type="match status" value="1"/>
</dbReference>
<comment type="function">
    <text evidence="7">Involved in the biogenesis of rRNA. Required for the formation of 18S and 5.8S rRNA.</text>
</comment>
<dbReference type="InterPro" id="IPR048058">
    <property type="entry name" value="Rrp5_S1_rpt_hs11_sc8"/>
</dbReference>
<dbReference type="PROSITE" id="PS50126">
    <property type="entry name" value="S1"/>
    <property type="match status" value="11"/>
</dbReference>
<keyword evidence="3" id="KW-0698">rRNA processing</keyword>
<dbReference type="GO" id="GO:0032040">
    <property type="term" value="C:small-subunit processome"/>
    <property type="evidence" value="ECO:0007669"/>
    <property type="project" value="TreeGrafter"/>
</dbReference>
<evidence type="ECO:0000256" key="5">
    <source>
        <dbReference type="ARBA" id="ARBA00022737"/>
    </source>
</evidence>
<keyword evidence="6" id="KW-0539">Nucleus</keyword>
<feature type="domain" description="S1 motif" evidence="11">
    <location>
        <begin position="1017"/>
        <end position="1088"/>
    </location>
</feature>
<dbReference type="FunFam" id="2.40.50.140:FF:000159">
    <property type="entry name" value="rRNA biogenesis protein rrp5"/>
    <property type="match status" value="1"/>
</dbReference>
<evidence type="ECO:0000259" key="11">
    <source>
        <dbReference type="PROSITE" id="PS50126"/>
    </source>
</evidence>
<dbReference type="CDD" id="cd05708">
    <property type="entry name" value="S1_Rrp5_repeat_sc12"/>
    <property type="match status" value="1"/>
</dbReference>
<feature type="domain" description="S1 motif" evidence="11">
    <location>
        <begin position="1104"/>
        <end position="1173"/>
    </location>
</feature>
<evidence type="ECO:0000256" key="3">
    <source>
        <dbReference type="ARBA" id="ARBA00022552"/>
    </source>
</evidence>
<dbReference type="CDD" id="cd05706">
    <property type="entry name" value="S1_Rrp5_repeat_sc10"/>
    <property type="match status" value="1"/>
</dbReference>
<accession>A0AAN7UY54</accession>
<dbReference type="FunFam" id="2.40.50.140:FF:000196">
    <property type="entry name" value="rRNA biogenesis protein RRP5"/>
    <property type="match status" value="1"/>
</dbReference>
<evidence type="ECO:0000256" key="2">
    <source>
        <dbReference type="ARBA" id="ARBA00022517"/>
    </source>
</evidence>
<dbReference type="InterPro" id="IPR003107">
    <property type="entry name" value="HAT"/>
</dbReference>
<dbReference type="GO" id="GO:0003723">
    <property type="term" value="F:RNA binding"/>
    <property type="evidence" value="ECO:0007669"/>
    <property type="project" value="TreeGrafter"/>
</dbReference>
<dbReference type="Proteomes" id="UP001305414">
    <property type="component" value="Unassembled WGS sequence"/>
</dbReference>
<dbReference type="InterPro" id="IPR012340">
    <property type="entry name" value="NA-bd_OB-fold"/>
</dbReference>
<dbReference type="InterPro" id="IPR011990">
    <property type="entry name" value="TPR-like_helical_dom_sf"/>
</dbReference>
<feature type="domain" description="S1 motif" evidence="11">
    <location>
        <begin position="529"/>
        <end position="603"/>
    </location>
</feature>
<dbReference type="SMART" id="SM00386">
    <property type="entry name" value="HAT"/>
    <property type="match status" value="6"/>
</dbReference>
<evidence type="ECO:0000256" key="8">
    <source>
        <dbReference type="ARBA" id="ARBA00073619"/>
    </source>
</evidence>
<dbReference type="FunFam" id="2.40.50.140:FF:000103">
    <property type="entry name" value="protein RRP5 homolog"/>
    <property type="match status" value="2"/>
</dbReference>
<dbReference type="PANTHER" id="PTHR23270">
    <property type="entry name" value="PROGRAMMED CELL DEATH PROTEIN 11 PRE-RRNA PROCESSING PROTEIN RRP5"/>
    <property type="match status" value="1"/>
</dbReference>
<dbReference type="CDD" id="cd05702">
    <property type="entry name" value="S1_Rrp5_repeat_hs11_sc8"/>
    <property type="match status" value="1"/>
</dbReference>
<dbReference type="Gene3D" id="1.25.40.10">
    <property type="entry name" value="Tetratricopeptide repeat domain"/>
    <property type="match status" value="1"/>
</dbReference>
<feature type="region of interest" description="Disordered" evidence="10">
    <location>
        <begin position="1"/>
        <end position="66"/>
    </location>
</feature>
<dbReference type="Gene3D" id="2.40.50.140">
    <property type="entry name" value="Nucleic acid-binding proteins"/>
    <property type="match status" value="11"/>
</dbReference>
<dbReference type="Pfam" id="PF24685">
    <property type="entry name" value="OB_RRP5_4th"/>
    <property type="match status" value="1"/>
</dbReference>
<feature type="domain" description="S1 motif" evidence="11">
    <location>
        <begin position="910"/>
        <end position="986"/>
    </location>
</feature>
<dbReference type="InterPro" id="IPR045209">
    <property type="entry name" value="Rrp5"/>
</dbReference>
<dbReference type="InterPro" id="IPR057302">
    <property type="entry name" value="Rrp5_S1"/>
</dbReference>
<keyword evidence="5" id="KW-0677">Repeat</keyword>
<dbReference type="EMBL" id="JAWHQM010000012">
    <property type="protein sequence ID" value="KAK5629779.1"/>
    <property type="molecule type" value="Genomic_DNA"/>
</dbReference>
<name>A0AAN7UY54_9PEZI</name>
<keyword evidence="4" id="KW-0597">Phosphoprotein</keyword>
<evidence type="ECO:0000256" key="9">
    <source>
        <dbReference type="ARBA" id="ARBA00076674"/>
    </source>
</evidence>
<evidence type="ECO:0000313" key="13">
    <source>
        <dbReference type="Proteomes" id="UP001305414"/>
    </source>
</evidence>
<dbReference type="PANTHER" id="PTHR23270:SF10">
    <property type="entry name" value="PROTEIN RRP5 HOMOLOG"/>
    <property type="match status" value="1"/>
</dbReference>
<feature type="domain" description="S1 motif" evidence="11">
    <location>
        <begin position="437"/>
        <end position="512"/>
    </location>
</feature>
<feature type="domain" description="S1 motif" evidence="11">
    <location>
        <begin position="711"/>
        <end position="784"/>
    </location>
</feature>
<feature type="region of interest" description="Disordered" evidence="10">
    <location>
        <begin position="87"/>
        <end position="115"/>
    </location>
</feature>
<dbReference type="SUPFAM" id="SSF48452">
    <property type="entry name" value="TPR-like"/>
    <property type="match status" value="2"/>
</dbReference>
<dbReference type="CDD" id="cd05693">
    <property type="entry name" value="S1_Rrp5_repeat_hs1_sc1"/>
    <property type="match status" value="1"/>
</dbReference>
<evidence type="ECO:0000313" key="12">
    <source>
        <dbReference type="EMBL" id="KAK5629779.1"/>
    </source>
</evidence>
<dbReference type="GO" id="GO:0006364">
    <property type="term" value="P:rRNA processing"/>
    <property type="evidence" value="ECO:0007669"/>
    <property type="project" value="UniProtKB-KW"/>
</dbReference>
<dbReference type="Pfam" id="PF23459">
    <property type="entry name" value="S1_RRP5"/>
    <property type="match status" value="2"/>
</dbReference>
<dbReference type="FunFam" id="2.40.50.140:FF:000266">
    <property type="entry name" value="rRNA biogenesis protein rrp5"/>
    <property type="match status" value="1"/>
</dbReference>
<keyword evidence="13" id="KW-1185">Reference proteome</keyword>
<sequence>MSSLKRKDAPGGTPAAKSPKRSKSDKFQSKQNATSKQPQQKPTIAPGVSRLKEEEPLFPRGGGSVLSPLEHRQISIQAKQDVLFEQESGQAGKKVEQSAKRKRSRGSKSKLSAGTRSAEDVVRIESLNYQRLVKGSLVLGQITEIRPLQIVLALPNSLSGHVPITAISGVLSERLAAEAEALEEDENENETDAVDLNDIFEVGQYLRAYVTSTTEDNMGASTKPKKHIELSLRPEQTNTGLVSHEIVENTVVMAAISSAEDHGFVMDLGLSDGTTRGFLPRKEAPSDLLETRMQPGAVFLCVVTKRGANGKIIQLSALQNKLGNVQNFATETTTIQTFLPGSAVELMVSDISKRGLVGKVMGSLDVTADLIHSGAGPKALDLEGKYKVGKKIKARVICDFPTAKEPKLGVSLLDHVMSLTPLRTSSAKLPLDVLPPSSMVEQCTIFKVDPDKGVFVEIGIDRVPGFVHISRLKDGKLDLLSESSGPFKIGTVHRGRVISYNAVDGVYNLSFESSVLEQPFLRIEDVPVGSVVSGEIEKLIINQDGVSGLLVKLAEGIHGYIPEMHLADVRLQHPEKKFREGLKVKARVLSTDLLKRQVRLTLKKTLVNSEARPLQSFGELVVGAQSPATIIKVLDNGAVVQFYGSLRGFLPVSEMSEAYIRDPKEHFRVGQVVSVHILNFDVDTQKLFVSCKDPSAFGIEKQNALKSLNIGDIVSAKVIQKTEDDVHMELVDSSLKALLSVGQLADRPSKNQSAMKGIRVGQVLSDLLVLDKNDSRRSIALSKKPSLVQASRDGTLLTALDQARVGNVRQGFVRNITVTAVFVQFPGLLTALLPKSKLPREDQDKPDFGLKKYQSIEVKIDSIDRDNSRLVVASPVHTDKPLTDAQSPTASKLENPVDETLKSTNDLYVGKVTKATIVSIKSTQLNVKLADNIQGRVDVSQIFDSWDKIASPKTPLSKFRVNTIIGVRILGVHDARNHRYLPISHRSTHSVLELSTKPSDLKGSAAPELSLKVLELGSMYVGFVNNVQSNSLWVNLSPNVRGRISMLEISDDVSLLDDLSTNFPIGSALRVRVLAVNLTDGRLDLSSRSSRASTPLGWDSIKQNMVLPGRITKINERQIIVQLNDLVSAPAHLIDLSDDYDKASTMSYGKNSVVRVSVVDIDKSNKRLRLSLRPSRVLNSSLPIKDREITSRAQLSIGDVIRGFVKNVSDKGLFVGLGGDVTAMVRISDLSDRFIKEWKDEYQVDQLVKGRIVSLDSTTGRIQMSLKSSVVEKDFVPLTNYQDLHAGQIVTGKVRKVEEFGAFILIDGSANVSGLCHRSEMAEKPIQDARKLLSEGDAVKAIILDVDIQKKRVSFGLKPSYFEDEDGDDIGEDKSDDENDEIAGALLDDSADEQSDDEDMEDAGSSVLIEGIDDDENHLSSDVEDTEMADGVAKDVDALNAGGFDWSGTVLDEPVSISADMALDSAEKKKKRRKPQVEIDRSGDLTTLGPQTAVDYEQLLNRQPNSSSLWIQYMAFQMQISELAKAREVAERAVVTINSTEETEKLNAWIAYLNLEVRFGNNDTVDSVFKRACQVNDPQEVYQRLASIYVQDNKPEKADALFQTITKKFGADSPDVWYNYAHWLHAVQNEPDRARALLRRATQALPDHARLPLMTKFAALEYNSPNGSAERGRTIFEGLIASFPKRFDLWSQLLDHEDGPNADRAVIRDVFDRATKVKGLKARPAKKWFKRWADWEEKNGDDRSQEKVRAKAGEWVRLKAEAKMGEEEEDDE</sequence>
<dbReference type="InterPro" id="IPR057301">
    <property type="entry name" value="Rrp5_OB_4th"/>
</dbReference>
<evidence type="ECO:0000256" key="7">
    <source>
        <dbReference type="ARBA" id="ARBA00055575"/>
    </source>
</evidence>
<dbReference type="InterPro" id="IPR048059">
    <property type="entry name" value="Rrp5_S1_rpt_hs1_sc1"/>
</dbReference>
<evidence type="ECO:0000256" key="4">
    <source>
        <dbReference type="ARBA" id="ARBA00022553"/>
    </source>
</evidence>